<evidence type="ECO:0000313" key="3">
    <source>
        <dbReference type="Proteomes" id="UP000053766"/>
    </source>
</evidence>
<keyword evidence="1" id="KW-1133">Transmembrane helix</keyword>
<keyword evidence="3" id="KW-1185">Reference proteome</keyword>
<keyword evidence="1" id="KW-0812">Transmembrane</keyword>
<name>A0A0D8Y0N8_DICVI</name>
<feature type="transmembrane region" description="Helical" evidence="1">
    <location>
        <begin position="145"/>
        <end position="166"/>
    </location>
</feature>
<feature type="transmembrane region" description="Helical" evidence="1">
    <location>
        <begin position="44"/>
        <end position="64"/>
    </location>
</feature>
<dbReference type="AlphaFoldDB" id="A0A0D8Y0N8"/>
<evidence type="ECO:0000313" key="2">
    <source>
        <dbReference type="EMBL" id="KJH49614.1"/>
    </source>
</evidence>
<accession>A0A0D8Y0N8</accession>
<dbReference type="EMBL" id="KN716228">
    <property type="protein sequence ID" value="KJH49614.1"/>
    <property type="molecule type" value="Genomic_DNA"/>
</dbReference>
<protein>
    <submittedName>
        <fullName evidence="2">Uncharacterized protein</fullName>
    </submittedName>
</protein>
<organism evidence="2 3">
    <name type="scientific">Dictyocaulus viviparus</name>
    <name type="common">Bovine lungworm</name>
    <dbReference type="NCBI Taxonomy" id="29172"/>
    <lineage>
        <taxon>Eukaryota</taxon>
        <taxon>Metazoa</taxon>
        <taxon>Ecdysozoa</taxon>
        <taxon>Nematoda</taxon>
        <taxon>Chromadorea</taxon>
        <taxon>Rhabditida</taxon>
        <taxon>Rhabditina</taxon>
        <taxon>Rhabditomorpha</taxon>
        <taxon>Strongyloidea</taxon>
        <taxon>Metastrongylidae</taxon>
        <taxon>Dictyocaulus</taxon>
    </lineage>
</organism>
<gene>
    <name evidence="2" type="ORF">DICVIV_04224</name>
</gene>
<keyword evidence="1" id="KW-0472">Membrane</keyword>
<dbReference type="Proteomes" id="UP000053766">
    <property type="component" value="Unassembled WGS sequence"/>
</dbReference>
<evidence type="ECO:0000256" key="1">
    <source>
        <dbReference type="SAM" id="Phobius"/>
    </source>
</evidence>
<reference evidence="3" key="2">
    <citation type="journal article" date="2016" name="Sci. Rep.">
        <title>Dictyocaulus viviparus genome, variome and transcriptome elucidate lungworm biology and support future intervention.</title>
        <authorList>
            <person name="McNulty S.N."/>
            <person name="Strube C."/>
            <person name="Rosa B.A."/>
            <person name="Martin J.C."/>
            <person name="Tyagi R."/>
            <person name="Choi Y.J."/>
            <person name="Wang Q."/>
            <person name="Hallsworth Pepin K."/>
            <person name="Zhang X."/>
            <person name="Ozersky P."/>
            <person name="Wilson R.K."/>
            <person name="Sternberg P.W."/>
            <person name="Gasser R.B."/>
            <person name="Mitreva M."/>
        </authorList>
    </citation>
    <scope>NUCLEOTIDE SEQUENCE [LARGE SCALE GENOMIC DNA]</scope>
    <source>
        <strain evidence="3">HannoverDv2000</strain>
    </source>
</reference>
<sequence length="212" mass="24220">MNFNTATLNSPEKLLKRCATKEIVVPPTCRYNGWSMVIYTTRRVHIITSILSLILCFIASFTLVSRAVHFEVEIGAVRSRLTQLIELLKEIGTEGEVLAKIAIDPKLCPSEVHFHPNQIDNKNKEILASIVSTYLKETNDATTRISSMLLVLVTFFVLFHLWLTAFHTSTLNRKSSLFEANNRVQRDYRLLYGLWTISNEESLQIFMSLAIK</sequence>
<reference evidence="2 3" key="1">
    <citation type="submission" date="2013-11" db="EMBL/GenBank/DDBJ databases">
        <title>Draft genome of the bovine lungworm Dictyocaulus viviparus.</title>
        <authorList>
            <person name="Mitreva M."/>
        </authorList>
    </citation>
    <scope>NUCLEOTIDE SEQUENCE [LARGE SCALE GENOMIC DNA]</scope>
    <source>
        <strain evidence="2 3">HannoverDv2000</strain>
    </source>
</reference>
<proteinExistence type="predicted"/>